<name>A0AAD2G5N8_9STRA</name>
<feature type="region of interest" description="Disordered" evidence="1">
    <location>
        <begin position="59"/>
        <end position="119"/>
    </location>
</feature>
<protein>
    <submittedName>
        <fullName evidence="2">Uncharacterized protein</fullName>
    </submittedName>
</protein>
<dbReference type="AlphaFoldDB" id="A0AAD2G5N8"/>
<proteinExistence type="predicted"/>
<dbReference type="Proteomes" id="UP001295423">
    <property type="component" value="Unassembled WGS sequence"/>
</dbReference>
<evidence type="ECO:0000313" key="2">
    <source>
        <dbReference type="EMBL" id="CAJ1963297.1"/>
    </source>
</evidence>
<gene>
    <name evidence="2" type="ORF">CYCCA115_LOCUS20098</name>
</gene>
<evidence type="ECO:0000313" key="3">
    <source>
        <dbReference type="Proteomes" id="UP001295423"/>
    </source>
</evidence>
<keyword evidence="3" id="KW-1185">Reference proteome</keyword>
<evidence type="ECO:0000256" key="1">
    <source>
        <dbReference type="SAM" id="MobiDB-lite"/>
    </source>
</evidence>
<accession>A0AAD2G5N8</accession>
<dbReference type="EMBL" id="CAKOGP040002136">
    <property type="protein sequence ID" value="CAJ1963297.1"/>
    <property type="molecule type" value="Genomic_DNA"/>
</dbReference>
<sequence length="226" mass="24811">MLEFNMEMADAKDIDNGAMVTGTMDKLLEKDSQLEAAITEIEIKENLLVEQSRAALWKLNESPDSPPQPVAKVPLTQDRSESEGPMSAVKEPTLPSTPARAVKPSPLTAPLPSSPSPPKAISATVNQHLFAPLLLLPLRWNLWLRIKQQGLCQPRKIETVWTQALGSNTPSLASSRVSDNILDASPSSVFPIFRHPQHSPPSDHIEKRISETKQHANTQNQPICLA</sequence>
<organism evidence="2 3">
    <name type="scientific">Cylindrotheca closterium</name>
    <dbReference type="NCBI Taxonomy" id="2856"/>
    <lineage>
        <taxon>Eukaryota</taxon>
        <taxon>Sar</taxon>
        <taxon>Stramenopiles</taxon>
        <taxon>Ochrophyta</taxon>
        <taxon>Bacillariophyta</taxon>
        <taxon>Bacillariophyceae</taxon>
        <taxon>Bacillariophycidae</taxon>
        <taxon>Bacillariales</taxon>
        <taxon>Bacillariaceae</taxon>
        <taxon>Cylindrotheca</taxon>
    </lineage>
</organism>
<reference evidence="2" key="1">
    <citation type="submission" date="2023-08" db="EMBL/GenBank/DDBJ databases">
        <authorList>
            <person name="Audoor S."/>
            <person name="Bilcke G."/>
        </authorList>
    </citation>
    <scope>NUCLEOTIDE SEQUENCE</scope>
</reference>
<comment type="caution">
    <text evidence="2">The sequence shown here is derived from an EMBL/GenBank/DDBJ whole genome shotgun (WGS) entry which is preliminary data.</text>
</comment>
<feature type="compositionally biased region" description="Pro residues" evidence="1">
    <location>
        <begin position="107"/>
        <end position="118"/>
    </location>
</feature>